<keyword evidence="2" id="KW-1185">Reference proteome</keyword>
<gene>
    <name evidence="1" type="ORF">OVN521_LOCUS50171</name>
</gene>
<name>A0A821LJ44_9BILA</name>
<evidence type="ECO:0000313" key="1">
    <source>
        <dbReference type="EMBL" id="CAF4751690.1"/>
    </source>
</evidence>
<protein>
    <submittedName>
        <fullName evidence="1">Uncharacterized protein</fullName>
    </submittedName>
</protein>
<feature type="non-terminal residue" evidence="1">
    <location>
        <position position="52"/>
    </location>
</feature>
<proteinExistence type="predicted"/>
<dbReference type="AlphaFoldDB" id="A0A821LJ44"/>
<feature type="non-terminal residue" evidence="1">
    <location>
        <position position="1"/>
    </location>
</feature>
<sequence length="52" mass="5996">MDISESVLEMYEDILKNISNKNNVETSLSSSIEEIFNPGVEQEEYKKNNNDN</sequence>
<reference evidence="1" key="1">
    <citation type="submission" date="2021-02" db="EMBL/GenBank/DDBJ databases">
        <authorList>
            <person name="Nowell W R."/>
        </authorList>
    </citation>
    <scope>NUCLEOTIDE SEQUENCE</scope>
</reference>
<organism evidence="1 2">
    <name type="scientific">Rotaria magnacalcarata</name>
    <dbReference type="NCBI Taxonomy" id="392030"/>
    <lineage>
        <taxon>Eukaryota</taxon>
        <taxon>Metazoa</taxon>
        <taxon>Spiralia</taxon>
        <taxon>Gnathifera</taxon>
        <taxon>Rotifera</taxon>
        <taxon>Eurotatoria</taxon>
        <taxon>Bdelloidea</taxon>
        <taxon>Philodinida</taxon>
        <taxon>Philodinidae</taxon>
        <taxon>Rotaria</taxon>
    </lineage>
</organism>
<accession>A0A821LJ44</accession>
<evidence type="ECO:0000313" key="2">
    <source>
        <dbReference type="Proteomes" id="UP000663866"/>
    </source>
</evidence>
<comment type="caution">
    <text evidence="1">The sequence shown here is derived from an EMBL/GenBank/DDBJ whole genome shotgun (WGS) entry which is preliminary data.</text>
</comment>
<dbReference type="EMBL" id="CAJOBG010114066">
    <property type="protein sequence ID" value="CAF4751690.1"/>
    <property type="molecule type" value="Genomic_DNA"/>
</dbReference>
<dbReference type="Proteomes" id="UP000663866">
    <property type="component" value="Unassembled WGS sequence"/>
</dbReference>